<dbReference type="InterPro" id="IPR038718">
    <property type="entry name" value="SNF2-like_sf"/>
</dbReference>
<dbReference type="PROSITE" id="PS51194">
    <property type="entry name" value="HELICASE_CTER"/>
    <property type="match status" value="1"/>
</dbReference>
<dbReference type="InterPro" id="IPR001650">
    <property type="entry name" value="Helicase_C-like"/>
</dbReference>
<dbReference type="SMART" id="SM00487">
    <property type="entry name" value="DEXDc"/>
    <property type="match status" value="1"/>
</dbReference>
<dbReference type="SUPFAM" id="SSF52980">
    <property type="entry name" value="Restriction endonuclease-like"/>
    <property type="match status" value="1"/>
</dbReference>
<feature type="region of interest" description="Disordered" evidence="2">
    <location>
        <begin position="1"/>
        <end position="22"/>
    </location>
</feature>
<dbReference type="InterPro" id="IPR049730">
    <property type="entry name" value="SNF2/RAD54-like_C"/>
</dbReference>
<evidence type="ECO:0000259" key="3">
    <source>
        <dbReference type="PROSITE" id="PS51192"/>
    </source>
</evidence>
<dbReference type="InterPro" id="IPR000330">
    <property type="entry name" value="SNF2_N"/>
</dbReference>
<dbReference type="InterPro" id="IPR027417">
    <property type="entry name" value="P-loop_NTPase"/>
</dbReference>
<feature type="domain" description="Helicase ATP-binding" evidence="3">
    <location>
        <begin position="610"/>
        <end position="793"/>
    </location>
</feature>
<dbReference type="RefSeq" id="WP_265281544.1">
    <property type="nucleotide sequence ID" value="NZ_QZCW01000001.1"/>
</dbReference>
<name>A0ABT3KRF3_9BURK</name>
<proteinExistence type="predicted"/>
<dbReference type="CDD" id="cd18793">
    <property type="entry name" value="SF2_C_SNF"/>
    <property type="match status" value="1"/>
</dbReference>
<feature type="compositionally biased region" description="Low complexity" evidence="2">
    <location>
        <begin position="8"/>
        <end position="22"/>
    </location>
</feature>
<keyword evidence="6" id="KW-1185">Reference proteome</keyword>
<dbReference type="Proteomes" id="UP001208935">
    <property type="component" value="Unassembled WGS sequence"/>
</dbReference>
<evidence type="ECO:0000256" key="2">
    <source>
        <dbReference type="SAM" id="MobiDB-lite"/>
    </source>
</evidence>
<evidence type="ECO:0000313" key="5">
    <source>
        <dbReference type="EMBL" id="MCW5320907.1"/>
    </source>
</evidence>
<feature type="domain" description="Helicase C-terminal" evidence="4">
    <location>
        <begin position="925"/>
        <end position="1094"/>
    </location>
</feature>
<dbReference type="Gene3D" id="3.40.1350.10">
    <property type="match status" value="1"/>
</dbReference>
<dbReference type="SUPFAM" id="SSF52540">
    <property type="entry name" value="P-loop containing nucleoside triphosphate hydrolases"/>
    <property type="match status" value="2"/>
</dbReference>
<keyword evidence="5" id="KW-0067">ATP-binding</keyword>
<accession>A0ABT3KRF3</accession>
<dbReference type="InterPro" id="IPR011856">
    <property type="entry name" value="tRNA_endonuc-like_dom_sf"/>
</dbReference>
<dbReference type="Pfam" id="PF04471">
    <property type="entry name" value="Mrr_cat"/>
    <property type="match status" value="1"/>
</dbReference>
<evidence type="ECO:0000256" key="1">
    <source>
        <dbReference type="ARBA" id="ARBA00022801"/>
    </source>
</evidence>
<dbReference type="GO" id="GO:0004386">
    <property type="term" value="F:helicase activity"/>
    <property type="evidence" value="ECO:0007669"/>
    <property type="project" value="UniProtKB-KW"/>
</dbReference>
<dbReference type="InterPro" id="IPR014001">
    <property type="entry name" value="Helicase_ATP-bd"/>
</dbReference>
<keyword evidence="1" id="KW-0378">Hydrolase</keyword>
<organism evidence="5 6">
    <name type="scientific">Verminephrobacter aporrectodeae subsp. tuberculatae</name>
    <dbReference type="NCBI Taxonomy" id="1110392"/>
    <lineage>
        <taxon>Bacteria</taxon>
        <taxon>Pseudomonadati</taxon>
        <taxon>Pseudomonadota</taxon>
        <taxon>Betaproteobacteria</taxon>
        <taxon>Burkholderiales</taxon>
        <taxon>Comamonadaceae</taxon>
        <taxon>Verminephrobacter</taxon>
    </lineage>
</organism>
<dbReference type="InterPro" id="IPR007560">
    <property type="entry name" value="Restrct_endonuc_IV_Mrr"/>
</dbReference>
<evidence type="ECO:0000313" key="6">
    <source>
        <dbReference type="Proteomes" id="UP001208935"/>
    </source>
</evidence>
<dbReference type="Gene3D" id="3.40.50.300">
    <property type="entry name" value="P-loop containing nucleotide triphosphate hydrolases"/>
    <property type="match status" value="1"/>
</dbReference>
<dbReference type="EMBL" id="QZCW01000001">
    <property type="protein sequence ID" value="MCW5320907.1"/>
    <property type="molecule type" value="Genomic_DNA"/>
</dbReference>
<dbReference type="GeneID" id="77321317"/>
<dbReference type="Gene3D" id="3.40.50.10810">
    <property type="entry name" value="Tandem AAA-ATPase domain"/>
    <property type="match status" value="1"/>
</dbReference>
<keyword evidence="5" id="KW-0547">Nucleotide-binding</keyword>
<gene>
    <name evidence="5" type="ORF">D5039_06945</name>
</gene>
<dbReference type="Pfam" id="PF00271">
    <property type="entry name" value="Helicase_C"/>
    <property type="match status" value="1"/>
</dbReference>
<sequence length="1250" mass="138241">MRRAPFFSSPSGGNPGSPSGSGIAVSWSRDGVEYRPDPAREDWLCDAGRFGADAELVRLLGQLEEEGFARQDAARLKLGWPDFYRLATSPEYGGDVAAMKLPPMQAWRPVLSSKGTLIDQGFAVSIAGWIAPDGQRPQGNATIAGAVIQLGQRVALLPEGAWRVVESVARFWARPAGERDADSNRRAWSDIRSQAVSAGADMADFLRNTIVLTPEKLRIGLRKGDVGNAMVEVLPEFDGAPARWLETFDSRQEVPERYDIPDGKGIVQVMLAPPVRTVLREIRRMPGRRIAGERAKSFLRNPFAVLGPDAALVIDPQQFEQARDDAGVSFARFTARVLRDDKGYPYDCTLLVEETVHGAAVHSTELRFAEAQDLEGFVTLLDARIAASAPCCHWQGYDLEILGDTPDQAKLLRAALRDMSASSRPRAAEIFDLSRYSDRIGVIGVEKPYYSPFITRKSDDEGWVPENVDIGIFYTPEEGGETIAVVLGEKSLAVFRAVVEDARINQRETFTFPSCPQPLPLPWAIDALKTLDKTIEHVGRGKFSPPKPEPRDERRGLVIKPNVDQLDYEERRGALTPTNAPPRLPTVLRPDVALKEHQLSGVAWLQHLWRLSPEACRGALLADDMGLGKTIQLLAFIAAAIEEQADIDPFLIVAPVSLLDNWKEEIAKFLVPGAMRVLTLYGKSLAEKRVPRHELEEELVQGGVTRLLKPGWLGGAQVVLTTYETLRDLEFSLAAQPWSAMICDEAQKIKNPNALITRAAKKQNARFKIACTGTPVENTLTDIWSLFDFVQPGLLGALKEFGERYRRPIEAESDEEKQRVEELRTLIEPQKLRRTKAEVAKDLPKKIEVLTCRTLPLSDCQRAHYANAVAQFRQRESGGFTGLQSPLGLLLYLRRLCSDPQQPGQITTGSKPLAEIERDSPKMKWLLAELRAIETRDEKVIVFCEFKDLQRTLKRAIGERFGVEPDVINGDTSADSAHAGNRQRRIRKFQDQPGFGVIVLSPLAVGFGVNIQAANHVVHFTRTWNPAKEDQATDRAYRIGQTRDVHVYYPIVVAQDFLTFDAKLDQLLDWKRGLATDMLNGAGGMGPADFNDLQAPDGGDAFGNEPISADDIGRLDADAFEAFCALLWSKRGYPQVIRTPRTGDGGVDVLAIRGAEGVAIQCKSSGIEGRALGWEAVRDVVAGVHAYAQRHPGVQFTPVAVTNQRFNDTAKHQARVSNVALVEGDELVRLITQYPMKRGELQRFLGSAWG</sequence>
<comment type="caution">
    <text evidence="5">The sequence shown here is derived from an EMBL/GenBank/DDBJ whole genome shotgun (WGS) entry which is preliminary data.</text>
</comment>
<dbReference type="SMART" id="SM00490">
    <property type="entry name" value="HELICc"/>
    <property type="match status" value="1"/>
</dbReference>
<dbReference type="PANTHER" id="PTHR10799">
    <property type="entry name" value="SNF2/RAD54 HELICASE FAMILY"/>
    <property type="match status" value="1"/>
</dbReference>
<dbReference type="Pfam" id="PF00176">
    <property type="entry name" value="SNF2-rel_dom"/>
    <property type="match status" value="1"/>
</dbReference>
<evidence type="ECO:0000259" key="4">
    <source>
        <dbReference type="PROSITE" id="PS51194"/>
    </source>
</evidence>
<reference evidence="6" key="1">
    <citation type="submission" date="2023-07" db="EMBL/GenBank/DDBJ databases">
        <title>Verminephrobacter genomes.</title>
        <authorList>
            <person name="Lund M.B."/>
        </authorList>
    </citation>
    <scope>NUCLEOTIDE SEQUENCE [LARGE SCALE GENOMIC DNA]</scope>
    <source>
        <strain evidence="6">AtM5-05</strain>
    </source>
</reference>
<protein>
    <submittedName>
        <fullName evidence="5">Helicase SNF2</fullName>
    </submittedName>
</protein>
<keyword evidence="5" id="KW-0347">Helicase</keyword>
<dbReference type="InterPro" id="IPR011335">
    <property type="entry name" value="Restrct_endonuc-II-like"/>
</dbReference>
<dbReference type="PROSITE" id="PS51192">
    <property type="entry name" value="HELICASE_ATP_BIND_1"/>
    <property type="match status" value="1"/>
</dbReference>